<accession>A0A5A8E3G6</accession>
<comment type="caution">
    <text evidence="2">The sequence shown here is derived from an EMBL/GenBank/DDBJ whole genome shotgun (WGS) entry which is preliminary data.</text>
</comment>
<evidence type="ECO:0000256" key="1">
    <source>
        <dbReference type="SAM" id="MobiDB-lite"/>
    </source>
</evidence>
<gene>
    <name evidence="2" type="ORF">FNF28_01362</name>
</gene>
<proteinExistence type="predicted"/>
<feature type="compositionally biased region" description="Acidic residues" evidence="1">
    <location>
        <begin position="149"/>
        <end position="169"/>
    </location>
</feature>
<evidence type="ECO:0000313" key="3">
    <source>
        <dbReference type="Proteomes" id="UP000324907"/>
    </source>
</evidence>
<protein>
    <submittedName>
        <fullName evidence="2">Uncharacterized protein</fullName>
    </submittedName>
</protein>
<sequence length="318" mass="33411">MAGLIASLASGNIEKLLDTQVSRRGLWMSAAAIAAISGATYGVLTWEPSSAPVGAGSSPVPAATMRKVLTAVAERAERAKRVIGAAKLLALKSGSVKNKAGLDAAASASMKKELAEAQAEALKEAGVTASQAAAAWRHFSAVYEASLAADEDDEEDDEDDEDDEDEDAEALPKGDAEARSVVQAGWRVKRAAAPVMMDASMLLEAMAAMGRACERAVPEAFLALQDELEEMGVADMPPQQRQQAIVGRVQRVQPAVVAHGEERMKAEFGLSRTEIGAHLARLQAVDPKIGERSNAALQGFQASMQREMQALVSTMGLG</sequence>
<organism evidence="2 3">
    <name type="scientific">Cafeteria roenbergensis</name>
    <name type="common">Marine flagellate</name>
    <dbReference type="NCBI Taxonomy" id="33653"/>
    <lineage>
        <taxon>Eukaryota</taxon>
        <taxon>Sar</taxon>
        <taxon>Stramenopiles</taxon>
        <taxon>Bigyra</taxon>
        <taxon>Opalozoa</taxon>
        <taxon>Bicosoecida</taxon>
        <taxon>Cafeteriaceae</taxon>
        <taxon>Cafeteria</taxon>
    </lineage>
</organism>
<name>A0A5A8E3G6_CAFRO</name>
<feature type="region of interest" description="Disordered" evidence="1">
    <location>
        <begin position="147"/>
        <end position="177"/>
    </location>
</feature>
<evidence type="ECO:0000313" key="2">
    <source>
        <dbReference type="EMBL" id="KAA0170600.1"/>
    </source>
</evidence>
<dbReference type="Proteomes" id="UP000324907">
    <property type="component" value="Unassembled WGS sequence"/>
</dbReference>
<reference evidence="2 3" key="1">
    <citation type="submission" date="2019-07" db="EMBL/GenBank/DDBJ databases">
        <title>Genomes of Cafeteria roenbergensis.</title>
        <authorList>
            <person name="Fischer M.G."/>
            <person name="Hackl T."/>
            <person name="Roman M."/>
        </authorList>
    </citation>
    <scope>NUCLEOTIDE SEQUENCE [LARGE SCALE GENOMIC DNA]</scope>
    <source>
        <strain evidence="2 3">RCC970-E3</strain>
    </source>
</reference>
<dbReference type="EMBL" id="VLTL01000012">
    <property type="protein sequence ID" value="KAA0170600.1"/>
    <property type="molecule type" value="Genomic_DNA"/>
</dbReference>
<dbReference type="AlphaFoldDB" id="A0A5A8E3G6"/>